<name>A0A2T7PPT2_POMCA</name>
<proteinExistence type="predicted"/>
<organism evidence="1 2">
    <name type="scientific">Pomacea canaliculata</name>
    <name type="common">Golden apple snail</name>
    <dbReference type="NCBI Taxonomy" id="400727"/>
    <lineage>
        <taxon>Eukaryota</taxon>
        <taxon>Metazoa</taxon>
        <taxon>Spiralia</taxon>
        <taxon>Lophotrochozoa</taxon>
        <taxon>Mollusca</taxon>
        <taxon>Gastropoda</taxon>
        <taxon>Caenogastropoda</taxon>
        <taxon>Architaenioglossa</taxon>
        <taxon>Ampullarioidea</taxon>
        <taxon>Ampullariidae</taxon>
        <taxon>Pomacea</taxon>
    </lineage>
</organism>
<protein>
    <submittedName>
        <fullName evidence="1">Uncharacterized protein</fullName>
    </submittedName>
</protein>
<sequence length="128" mass="14728">MIDHVAVSLLATSAIGVTSSCVTSAREWRREVINTSSCVRQTHGRHDPLSRARCRSQTLVRLRRWTAGRKQVLWLKGQTLGTRPQHLQRHATHFFTDNRQKLLTEINGLFNPRCSQSTHVTWTSKNFH</sequence>
<accession>A0A2T7PPT2</accession>
<dbReference type="EMBL" id="PZQS01000002">
    <property type="protein sequence ID" value="PVD35431.1"/>
    <property type="molecule type" value="Genomic_DNA"/>
</dbReference>
<gene>
    <name evidence="1" type="ORF">C0Q70_02393</name>
</gene>
<dbReference type="AlphaFoldDB" id="A0A2T7PPT2"/>
<reference evidence="1 2" key="1">
    <citation type="submission" date="2018-04" db="EMBL/GenBank/DDBJ databases">
        <title>The genome of golden apple snail Pomacea canaliculata provides insight into stress tolerance and invasive adaptation.</title>
        <authorList>
            <person name="Liu C."/>
            <person name="Liu B."/>
            <person name="Ren Y."/>
            <person name="Zhang Y."/>
            <person name="Wang H."/>
            <person name="Li S."/>
            <person name="Jiang F."/>
            <person name="Yin L."/>
            <person name="Zhang G."/>
            <person name="Qian W."/>
            <person name="Fan W."/>
        </authorList>
    </citation>
    <scope>NUCLEOTIDE SEQUENCE [LARGE SCALE GENOMIC DNA]</scope>
    <source>
        <strain evidence="1">SZHN2017</strain>
        <tissue evidence="1">Muscle</tissue>
    </source>
</reference>
<evidence type="ECO:0000313" key="2">
    <source>
        <dbReference type="Proteomes" id="UP000245119"/>
    </source>
</evidence>
<comment type="caution">
    <text evidence="1">The sequence shown here is derived from an EMBL/GenBank/DDBJ whole genome shotgun (WGS) entry which is preliminary data.</text>
</comment>
<evidence type="ECO:0000313" key="1">
    <source>
        <dbReference type="EMBL" id="PVD35431.1"/>
    </source>
</evidence>
<dbReference type="Proteomes" id="UP000245119">
    <property type="component" value="Linkage Group LG2"/>
</dbReference>
<keyword evidence="2" id="KW-1185">Reference proteome</keyword>